<name>A0A2U8FHW6_9PAST</name>
<evidence type="ECO:0000313" key="2">
    <source>
        <dbReference type="EMBL" id="AWI50535.1"/>
    </source>
</evidence>
<dbReference type="SUPFAM" id="SSF55729">
    <property type="entry name" value="Acyl-CoA N-acyltransferases (Nat)"/>
    <property type="match status" value="1"/>
</dbReference>
<dbReference type="PANTHER" id="PTHR43441:SF2">
    <property type="entry name" value="FAMILY ACETYLTRANSFERASE, PUTATIVE (AFU_ORTHOLOGUE AFUA_7G00850)-RELATED"/>
    <property type="match status" value="1"/>
</dbReference>
<organism evidence="2 3">
    <name type="scientific">Actinobacillus porcitonsillarum</name>
    <dbReference type="NCBI Taxonomy" id="189834"/>
    <lineage>
        <taxon>Bacteria</taxon>
        <taxon>Pseudomonadati</taxon>
        <taxon>Pseudomonadota</taxon>
        <taxon>Gammaproteobacteria</taxon>
        <taxon>Pasteurellales</taxon>
        <taxon>Pasteurellaceae</taxon>
        <taxon>Actinobacillus</taxon>
    </lineage>
</organism>
<gene>
    <name evidence="2" type="ORF">DDU33_03060</name>
</gene>
<protein>
    <submittedName>
        <fullName evidence="2">GNAT family N-acetyltransferase</fullName>
    </submittedName>
</protein>
<reference evidence="3" key="1">
    <citation type="submission" date="2018-05" db="EMBL/GenBank/DDBJ databases">
        <title>Complete genome sequence of Actinobacillus porcitonsillarum reference strain 9953L55 (CCUG 46996).</title>
        <authorList>
            <person name="Dona V."/>
            <person name="Perreten V."/>
        </authorList>
    </citation>
    <scope>NUCLEOTIDE SEQUENCE [LARGE SCALE GENOMIC DNA]</scope>
    <source>
        <strain evidence="3">9953L55</strain>
    </source>
</reference>
<evidence type="ECO:0000313" key="3">
    <source>
        <dbReference type="Proteomes" id="UP000244920"/>
    </source>
</evidence>
<evidence type="ECO:0000259" key="1">
    <source>
        <dbReference type="PROSITE" id="PS51186"/>
    </source>
</evidence>
<keyword evidence="3" id="KW-1185">Reference proteome</keyword>
<dbReference type="Proteomes" id="UP000244920">
    <property type="component" value="Chromosome"/>
</dbReference>
<dbReference type="Pfam" id="PF13302">
    <property type="entry name" value="Acetyltransf_3"/>
    <property type="match status" value="1"/>
</dbReference>
<dbReference type="RefSeq" id="WP_108923089.1">
    <property type="nucleotide sequence ID" value="NZ_CP029206.1"/>
</dbReference>
<feature type="domain" description="N-acetyltransferase" evidence="1">
    <location>
        <begin position="33"/>
        <end position="191"/>
    </location>
</feature>
<dbReference type="InterPro" id="IPR016181">
    <property type="entry name" value="Acyl_CoA_acyltransferase"/>
</dbReference>
<dbReference type="FunFam" id="3.40.630.30:FF:000047">
    <property type="entry name" value="Acetyltransferase, GNAT family"/>
    <property type="match status" value="1"/>
</dbReference>
<sequence>MPTNHLNQSIGEALPHFTAGRQPNIQQLVGRYTIIEPVNVVKHFDDAYAFYGPESPETQWTYLPIDAFQNKDDFRAYFEKMAQSKDPYYLAILNKETGKIIGTFSLMRIDTANRVVEMGWVLYGSELKQSRFATEAQFLVMQYVFEVLRYRRYEWKCDSLNAPSGKAAKRLGFIFEGTFRRVQVYKGRSRDTNWYSMLEEEYQAMKPKFEKWLQPENFDKNGKQISALNEN</sequence>
<dbReference type="PROSITE" id="PS51186">
    <property type="entry name" value="GNAT"/>
    <property type="match status" value="1"/>
</dbReference>
<keyword evidence="2" id="KW-0808">Transferase</keyword>
<dbReference type="GO" id="GO:1990189">
    <property type="term" value="F:protein N-terminal-serine acetyltransferase activity"/>
    <property type="evidence" value="ECO:0007669"/>
    <property type="project" value="TreeGrafter"/>
</dbReference>
<dbReference type="InterPro" id="IPR051908">
    <property type="entry name" value="Ribosomal_N-acetyltransferase"/>
</dbReference>
<proteinExistence type="predicted"/>
<dbReference type="PANTHER" id="PTHR43441">
    <property type="entry name" value="RIBOSOMAL-PROTEIN-SERINE ACETYLTRANSFERASE"/>
    <property type="match status" value="1"/>
</dbReference>
<dbReference type="InterPro" id="IPR000182">
    <property type="entry name" value="GNAT_dom"/>
</dbReference>
<dbReference type="AlphaFoldDB" id="A0A2U8FHW6"/>
<dbReference type="KEGG" id="apor:DDU33_03060"/>
<dbReference type="Gene3D" id="3.40.630.30">
    <property type="match status" value="1"/>
</dbReference>
<dbReference type="EMBL" id="CP029206">
    <property type="protein sequence ID" value="AWI50535.1"/>
    <property type="molecule type" value="Genomic_DNA"/>
</dbReference>
<accession>A0A2U8FHW6</accession>
<dbReference type="GO" id="GO:0008999">
    <property type="term" value="F:protein-N-terminal-alanine acetyltransferase activity"/>
    <property type="evidence" value="ECO:0007669"/>
    <property type="project" value="TreeGrafter"/>
</dbReference>